<evidence type="ECO:0000256" key="1">
    <source>
        <dbReference type="SAM" id="MobiDB-lite"/>
    </source>
</evidence>
<feature type="compositionally biased region" description="Polar residues" evidence="1">
    <location>
        <begin position="1"/>
        <end position="14"/>
    </location>
</feature>
<feature type="region of interest" description="Disordered" evidence="1">
    <location>
        <begin position="180"/>
        <end position="200"/>
    </location>
</feature>
<feature type="compositionally biased region" description="Pro residues" evidence="1">
    <location>
        <begin position="190"/>
        <end position="200"/>
    </location>
</feature>
<feature type="region of interest" description="Disordered" evidence="1">
    <location>
        <begin position="110"/>
        <end position="152"/>
    </location>
</feature>
<feature type="compositionally biased region" description="Basic residues" evidence="1">
    <location>
        <begin position="113"/>
        <end position="122"/>
    </location>
</feature>
<feature type="region of interest" description="Disordered" evidence="1">
    <location>
        <begin position="1"/>
        <end position="23"/>
    </location>
</feature>
<keyword evidence="3" id="KW-1185">Reference proteome</keyword>
<evidence type="ECO:0000313" key="2">
    <source>
        <dbReference type="EMBL" id="MPC34403.1"/>
    </source>
</evidence>
<organism evidence="2 3">
    <name type="scientific">Portunus trituberculatus</name>
    <name type="common">Swimming crab</name>
    <name type="synonym">Neptunus trituberculatus</name>
    <dbReference type="NCBI Taxonomy" id="210409"/>
    <lineage>
        <taxon>Eukaryota</taxon>
        <taxon>Metazoa</taxon>
        <taxon>Ecdysozoa</taxon>
        <taxon>Arthropoda</taxon>
        <taxon>Crustacea</taxon>
        <taxon>Multicrustacea</taxon>
        <taxon>Malacostraca</taxon>
        <taxon>Eumalacostraca</taxon>
        <taxon>Eucarida</taxon>
        <taxon>Decapoda</taxon>
        <taxon>Pleocyemata</taxon>
        <taxon>Brachyura</taxon>
        <taxon>Eubrachyura</taxon>
        <taxon>Portunoidea</taxon>
        <taxon>Portunidae</taxon>
        <taxon>Portuninae</taxon>
        <taxon>Portunus</taxon>
    </lineage>
</organism>
<evidence type="ECO:0000313" key="3">
    <source>
        <dbReference type="Proteomes" id="UP000324222"/>
    </source>
</evidence>
<accession>A0A5B7EN48</accession>
<dbReference type="OrthoDB" id="6159439at2759"/>
<feature type="region of interest" description="Disordered" evidence="1">
    <location>
        <begin position="60"/>
        <end position="91"/>
    </location>
</feature>
<comment type="caution">
    <text evidence="2">The sequence shown here is derived from an EMBL/GenBank/DDBJ whole genome shotgun (WGS) entry which is preliminary data.</text>
</comment>
<dbReference type="Proteomes" id="UP000324222">
    <property type="component" value="Unassembled WGS sequence"/>
</dbReference>
<gene>
    <name evidence="2" type="ORF">E2C01_027790</name>
</gene>
<dbReference type="AlphaFoldDB" id="A0A5B7EN48"/>
<reference evidence="2 3" key="1">
    <citation type="submission" date="2019-05" db="EMBL/GenBank/DDBJ databases">
        <title>Another draft genome of Portunus trituberculatus and its Hox gene families provides insights of decapod evolution.</title>
        <authorList>
            <person name="Jeong J.-H."/>
            <person name="Song I."/>
            <person name="Kim S."/>
            <person name="Choi T."/>
            <person name="Kim D."/>
            <person name="Ryu S."/>
            <person name="Kim W."/>
        </authorList>
    </citation>
    <scope>NUCLEOTIDE SEQUENCE [LARGE SCALE GENOMIC DNA]</scope>
    <source>
        <tissue evidence="2">Muscle</tissue>
    </source>
</reference>
<dbReference type="EMBL" id="VSRR010003048">
    <property type="protein sequence ID" value="MPC34403.1"/>
    <property type="molecule type" value="Genomic_DNA"/>
</dbReference>
<name>A0A5B7EN48_PORTR</name>
<protein>
    <submittedName>
        <fullName evidence="2">Uncharacterized protein</fullName>
    </submittedName>
</protein>
<proteinExistence type="predicted"/>
<sequence>MAPSSPTRIINNSFTPTPMYTPLPPPPVSVGDTYGSMGGGGFGMTSTVCPIASSPNCLPAQQPPAHGHTGSPAGMGLARDNPHAPHNHYMTRPSYESLYSHARASPTCPPMLYHHHHHHQSPHAHEYNTPTPPNSQAGSAQQQGQNVLLKREKERLSPPIIFVSLGQSSEAVSSKVGNCISGDNCSPTAAQPPPPVLRVK</sequence>
<feature type="compositionally biased region" description="Low complexity" evidence="1">
    <location>
        <begin position="134"/>
        <end position="146"/>
    </location>
</feature>
<feature type="compositionally biased region" description="Polar residues" evidence="1">
    <location>
        <begin position="180"/>
        <end position="189"/>
    </location>
</feature>